<dbReference type="Proteomes" id="UP000663801">
    <property type="component" value="Unassembled WGS sequence"/>
</dbReference>
<comment type="caution">
    <text evidence="3">The sequence shown here is derived from an EMBL/GenBank/DDBJ whole genome shotgun (WGS) entry which is preliminary data.</text>
</comment>
<feature type="region of interest" description="Disordered" evidence="1">
    <location>
        <begin position="1"/>
        <end position="44"/>
    </location>
</feature>
<dbReference type="InterPro" id="IPR025101">
    <property type="entry name" value="DUF4012"/>
</dbReference>
<evidence type="ECO:0000313" key="3">
    <source>
        <dbReference type="EMBL" id="MBM9477780.1"/>
    </source>
</evidence>
<keyword evidence="2" id="KW-0472">Membrane</keyword>
<gene>
    <name evidence="3" type="ORF">JL107_15115</name>
</gene>
<feature type="transmembrane region" description="Helical" evidence="2">
    <location>
        <begin position="51"/>
        <end position="72"/>
    </location>
</feature>
<keyword evidence="2" id="KW-0812">Transmembrane</keyword>
<accession>A0A939C3L0</accession>
<organism evidence="3 4">
    <name type="scientific">Nakamurella flavida</name>
    <dbReference type="NCBI Taxonomy" id="363630"/>
    <lineage>
        <taxon>Bacteria</taxon>
        <taxon>Bacillati</taxon>
        <taxon>Actinomycetota</taxon>
        <taxon>Actinomycetes</taxon>
        <taxon>Nakamurellales</taxon>
        <taxon>Nakamurellaceae</taxon>
        <taxon>Nakamurella</taxon>
    </lineage>
</organism>
<evidence type="ECO:0000313" key="4">
    <source>
        <dbReference type="Proteomes" id="UP000663801"/>
    </source>
</evidence>
<dbReference type="RefSeq" id="WP_205257890.1">
    <property type="nucleotide sequence ID" value="NZ_BAAAPV010000005.1"/>
</dbReference>
<keyword evidence="2" id="KW-1133">Transmembrane helix</keyword>
<dbReference type="EMBL" id="JAERWL010000012">
    <property type="protein sequence ID" value="MBM9477780.1"/>
    <property type="molecule type" value="Genomic_DNA"/>
</dbReference>
<dbReference type="AlphaFoldDB" id="A0A939C3L0"/>
<evidence type="ECO:0000256" key="2">
    <source>
        <dbReference type="SAM" id="Phobius"/>
    </source>
</evidence>
<sequence>MTGTTGQPDPVDGGAGVDGSVGHGLDTDGGADSPTDSPVAPAAPTGGRRRVIGFVMLGAGVAVLAAMGWVGWRAYQAYTHLQAAAAEVSTLQDQLQDITALDGDATARTVASLQQEAAAARSATQDPVYRLAGSVPLIGANLRAIGEVATVVDGLSTTVMPSLVQIATTLDPAALSPRDGAIDLAPLQTVAPLLQAADAEVVASRTRLAAIDRSDLVGQVDSAVVTLAGKLDDAAAVTATGARAARLLPPMLGADGPRTYLVVFQNLAEPRATGGIFGSFALVRADGGRIDILDQGAPSRVLKEFRPPLVELPENEKQLYTTGMAIYPQDVNFTPDFPTAASIFATMYTTRTGTAVDGVLAVDPVALSYLMKGIPAIDVGQGVAITSENVAEVLLKQAYDLFPEEDQSARDDFLAGATGRAFDAVTSGAGSARTVLDGLRRAVQERRLMVWSATADEQDDLAATSLSGSLPTDPAHPSIGVFLNDGTGAKLGYYLHNSVSVTPGECGTDGRRALDVAVTLDYRAPSSGLPPYVLGLELGGAPYALRTNLLVFAPVGGGIVMASQEGAPTTMRRGEDEGREVGTTTLTMMPGESRTVTVRVLGPAPSLTGTDELSTQLVVTPGVRPWELTPTSFPVCPAPTS</sequence>
<evidence type="ECO:0000256" key="1">
    <source>
        <dbReference type="SAM" id="MobiDB-lite"/>
    </source>
</evidence>
<name>A0A939C3L0_9ACTN</name>
<proteinExistence type="predicted"/>
<keyword evidence="4" id="KW-1185">Reference proteome</keyword>
<feature type="compositionally biased region" description="Low complexity" evidence="1">
    <location>
        <begin position="1"/>
        <end position="12"/>
    </location>
</feature>
<protein>
    <submittedName>
        <fullName evidence="3">DUF4012 domain-containing protein</fullName>
    </submittedName>
</protein>
<dbReference type="Pfam" id="PF13196">
    <property type="entry name" value="DUF4012"/>
    <property type="match status" value="1"/>
</dbReference>
<feature type="compositionally biased region" description="Gly residues" evidence="1">
    <location>
        <begin position="13"/>
        <end position="22"/>
    </location>
</feature>
<reference evidence="3" key="1">
    <citation type="submission" date="2021-01" db="EMBL/GenBank/DDBJ databases">
        <title>KCTC 19127 draft genome.</title>
        <authorList>
            <person name="An D."/>
        </authorList>
    </citation>
    <scope>NUCLEOTIDE SEQUENCE</scope>
    <source>
        <strain evidence="3">KCTC 19127</strain>
    </source>
</reference>